<feature type="region of interest" description="Disordered" evidence="1">
    <location>
        <begin position="1"/>
        <end position="21"/>
    </location>
</feature>
<accession>A0A6P1YLY2</accession>
<evidence type="ECO:0000256" key="1">
    <source>
        <dbReference type="SAM" id="MobiDB-lite"/>
    </source>
</evidence>
<evidence type="ECO:0000313" key="3">
    <source>
        <dbReference type="Proteomes" id="UP000464751"/>
    </source>
</evidence>
<feature type="compositionally biased region" description="Polar residues" evidence="1">
    <location>
        <begin position="171"/>
        <end position="192"/>
    </location>
</feature>
<keyword evidence="3" id="KW-1185">Reference proteome</keyword>
<dbReference type="Proteomes" id="UP000464751">
    <property type="component" value="Chromosome"/>
</dbReference>
<dbReference type="KEGG" id="apra:G3A50_02925"/>
<dbReference type="AlphaFoldDB" id="A0A6P1YLY2"/>
<gene>
    <name evidence="2" type="ORF">G3A50_02925</name>
</gene>
<sequence>MTRIFLRSARQTSTRRGRHRGINRASAGAWGLAALPTLALLLTGPASAQSVEGTGETGTMWNGSPWNGIAVIVTPLPTNPPSPYEQAIAGSDEGEPPVVPTEPSAMSNGSLVDPLGTAPRASVWSSLSAATAPTLPEGVPTPYSQLSGPSDKPKAKSATLPTRMELKQGPASLTVSTNASASAPRSGALTTSEGGGSGEIKGRIGIEQENLAVYSTGSLGASASTGMPSLYDNVAVGSSYSVPLAPLGLDADKLGAKVEVNNSAAVTTGVELTGKLGTYQRFISVQRSMAPDATPNGIVKAGVLGKF</sequence>
<feature type="region of interest" description="Disordered" evidence="1">
    <location>
        <begin position="132"/>
        <end position="199"/>
    </location>
</feature>
<feature type="region of interest" description="Disordered" evidence="1">
    <location>
        <begin position="89"/>
        <end position="110"/>
    </location>
</feature>
<reference evidence="2 3" key="1">
    <citation type="submission" date="2020-02" db="EMBL/GenBank/DDBJ databases">
        <authorList>
            <person name="Li G."/>
        </authorList>
    </citation>
    <scope>NUCLEOTIDE SEQUENCE [LARGE SCALE GENOMIC DNA]</scope>
    <source>
        <strain evidence="2 3">DSM 102029</strain>
    </source>
</reference>
<organism evidence="2 3">
    <name type="scientific">Ancylobacter pratisalsi</name>
    <dbReference type="NCBI Taxonomy" id="1745854"/>
    <lineage>
        <taxon>Bacteria</taxon>
        <taxon>Pseudomonadati</taxon>
        <taxon>Pseudomonadota</taxon>
        <taxon>Alphaproteobacteria</taxon>
        <taxon>Hyphomicrobiales</taxon>
        <taxon>Xanthobacteraceae</taxon>
        <taxon>Ancylobacter</taxon>
    </lineage>
</organism>
<dbReference type="EMBL" id="CP048630">
    <property type="protein sequence ID" value="QIB32774.1"/>
    <property type="molecule type" value="Genomic_DNA"/>
</dbReference>
<protein>
    <submittedName>
        <fullName evidence="2">Uncharacterized protein</fullName>
    </submittedName>
</protein>
<name>A0A6P1YLY2_9HYPH</name>
<dbReference type="RefSeq" id="WP_163073861.1">
    <property type="nucleotide sequence ID" value="NZ_CP048630.1"/>
</dbReference>
<evidence type="ECO:0000313" key="2">
    <source>
        <dbReference type="EMBL" id="QIB32774.1"/>
    </source>
</evidence>
<proteinExistence type="predicted"/>